<accession>A0A4Y2K5J9</accession>
<organism evidence="1 2">
    <name type="scientific">Araneus ventricosus</name>
    <name type="common">Orbweaver spider</name>
    <name type="synonym">Epeira ventricosa</name>
    <dbReference type="NCBI Taxonomy" id="182803"/>
    <lineage>
        <taxon>Eukaryota</taxon>
        <taxon>Metazoa</taxon>
        <taxon>Ecdysozoa</taxon>
        <taxon>Arthropoda</taxon>
        <taxon>Chelicerata</taxon>
        <taxon>Arachnida</taxon>
        <taxon>Araneae</taxon>
        <taxon>Araneomorphae</taxon>
        <taxon>Entelegynae</taxon>
        <taxon>Araneoidea</taxon>
        <taxon>Araneidae</taxon>
        <taxon>Araneus</taxon>
    </lineage>
</organism>
<sequence length="96" mass="10664">MKSFYHSQKRPFYHSQARSVVAGEAKPCLLTRRLLIHKRVVPSGRHLLVTGKPNHQACPAEAPGFLNDSDRYDRSSAEAEVLVAYHWATAGAPPVN</sequence>
<comment type="caution">
    <text evidence="1">The sequence shown here is derived from an EMBL/GenBank/DDBJ whole genome shotgun (WGS) entry which is preliminary data.</text>
</comment>
<evidence type="ECO:0000313" key="2">
    <source>
        <dbReference type="Proteomes" id="UP000499080"/>
    </source>
</evidence>
<dbReference type="EMBL" id="BGPR01004150">
    <property type="protein sequence ID" value="GBM96532.1"/>
    <property type="molecule type" value="Genomic_DNA"/>
</dbReference>
<evidence type="ECO:0000313" key="1">
    <source>
        <dbReference type="EMBL" id="GBM96532.1"/>
    </source>
</evidence>
<proteinExistence type="predicted"/>
<dbReference type="Proteomes" id="UP000499080">
    <property type="component" value="Unassembled WGS sequence"/>
</dbReference>
<dbReference type="AlphaFoldDB" id="A0A4Y2K5J9"/>
<gene>
    <name evidence="1" type="ORF">AVEN_43213_1</name>
</gene>
<protein>
    <submittedName>
        <fullName evidence="1">Uncharacterized protein</fullName>
    </submittedName>
</protein>
<reference evidence="1 2" key="1">
    <citation type="journal article" date="2019" name="Sci. Rep.">
        <title>Orb-weaving spider Araneus ventricosus genome elucidates the spidroin gene catalogue.</title>
        <authorList>
            <person name="Kono N."/>
            <person name="Nakamura H."/>
            <person name="Ohtoshi R."/>
            <person name="Moran D.A.P."/>
            <person name="Shinohara A."/>
            <person name="Yoshida Y."/>
            <person name="Fujiwara M."/>
            <person name="Mori M."/>
            <person name="Tomita M."/>
            <person name="Arakawa K."/>
        </authorList>
    </citation>
    <scope>NUCLEOTIDE SEQUENCE [LARGE SCALE GENOMIC DNA]</scope>
</reference>
<keyword evidence="2" id="KW-1185">Reference proteome</keyword>
<name>A0A4Y2K5J9_ARAVE</name>